<comment type="subcellular location">
    <subcellularLocation>
        <location evidence="1">Cell membrane</location>
        <topology evidence="1">Multi-pass membrane protein</topology>
    </subcellularLocation>
</comment>
<dbReference type="PANTHER" id="PTHR30287">
    <property type="entry name" value="MEMBRANE COMPONENT OF PREDICTED ABC SUPERFAMILY METABOLITE UPTAKE TRANSPORTER"/>
    <property type="match status" value="1"/>
</dbReference>
<evidence type="ECO:0000256" key="5">
    <source>
        <dbReference type="ARBA" id="ARBA00023136"/>
    </source>
</evidence>
<gene>
    <name evidence="8" type="ORF">IQ22_02671</name>
</gene>
<dbReference type="InterPro" id="IPR003838">
    <property type="entry name" value="ABC3_permease_C"/>
</dbReference>
<keyword evidence="5 6" id="KW-0472">Membrane</keyword>
<feature type="transmembrane region" description="Helical" evidence="6">
    <location>
        <begin position="798"/>
        <end position="819"/>
    </location>
</feature>
<feature type="transmembrane region" description="Helical" evidence="6">
    <location>
        <begin position="398"/>
        <end position="415"/>
    </location>
</feature>
<evidence type="ECO:0000256" key="3">
    <source>
        <dbReference type="ARBA" id="ARBA00022692"/>
    </source>
</evidence>
<feature type="transmembrane region" description="Helical" evidence="6">
    <location>
        <begin position="28"/>
        <end position="48"/>
    </location>
</feature>
<evidence type="ECO:0000256" key="4">
    <source>
        <dbReference type="ARBA" id="ARBA00022989"/>
    </source>
</evidence>
<dbReference type="InterPro" id="IPR038766">
    <property type="entry name" value="Membrane_comp_ABC_pdt"/>
</dbReference>
<evidence type="ECO:0000256" key="1">
    <source>
        <dbReference type="ARBA" id="ARBA00004651"/>
    </source>
</evidence>
<keyword evidence="2" id="KW-1003">Cell membrane</keyword>
<dbReference type="EMBL" id="VLKY01000008">
    <property type="protein sequence ID" value="TWI53455.1"/>
    <property type="molecule type" value="Genomic_DNA"/>
</dbReference>
<evidence type="ECO:0000256" key="6">
    <source>
        <dbReference type="SAM" id="Phobius"/>
    </source>
</evidence>
<reference evidence="8 9" key="1">
    <citation type="journal article" date="2015" name="Stand. Genomic Sci.">
        <title>Genomic Encyclopedia of Bacterial and Archaeal Type Strains, Phase III: the genomes of soil and plant-associated and newly described type strains.</title>
        <authorList>
            <person name="Whitman W.B."/>
            <person name="Woyke T."/>
            <person name="Klenk H.P."/>
            <person name="Zhou Y."/>
            <person name="Lilburn T.G."/>
            <person name="Beck B.J."/>
            <person name="De Vos P."/>
            <person name="Vandamme P."/>
            <person name="Eisen J.A."/>
            <person name="Garrity G."/>
            <person name="Hugenholtz P."/>
            <person name="Kyrpides N.C."/>
        </authorList>
    </citation>
    <scope>NUCLEOTIDE SEQUENCE [LARGE SCALE GENOMIC DNA]</scope>
    <source>
        <strain evidence="8 9">CGMCC 1.6858</strain>
    </source>
</reference>
<dbReference type="Proteomes" id="UP000316905">
    <property type="component" value="Unassembled WGS sequence"/>
</dbReference>
<keyword evidence="4 6" id="KW-1133">Transmembrane helix</keyword>
<feature type="transmembrane region" description="Helical" evidence="6">
    <location>
        <begin position="465"/>
        <end position="492"/>
    </location>
</feature>
<feature type="transmembrane region" description="Helical" evidence="6">
    <location>
        <begin position="763"/>
        <end position="786"/>
    </location>
</feature>
<organism evidence="8 9">
    <name type="scientific">Pseudomonas duriflava</name>
    <dbReference type="NCBI Taxonomy" id="459528"/>
    <lineage>
        <taxon>Bacteria</taxon>
        <taxon>Pseudomonadati</taxon>
        <taxon>Pseudomonadota</taxon>
        <taxon>Gammaproteobacteria</taxon>
        <taxon>Pseudomonadales</taxon>
        <taxon>Pseudomonadaceae</taxon>
        <taxon>Pseudomonas</taxon>
    </lineage>
</organism>
<evidence type="ECO:0000313" key="9">
    <source>
        <dbReference type="Proteomes" id="UP000316905"/>
    </source>
</evidence>
<dbReference type="RefSeq" id="WP_145142490.1">
    <property type="nucleotide sequence ID" value="NZ_VLKY01000008.1"/>
</dbReference>
<comment type="caution">
    <text evidence="8">The sequence shown here is derived from an EMBL/GenBank/DDBJ whole genome shotgun (WGS) entry which is preliminary data.</text>
</comment>
<keyword evidence="9" id="KW-1185">Reference proteome</keyword>
<sequence length="834" mass="90188">MTRLPLTRLVKLASRQLRRELRAGELRVLFFALLIAVASSCAIGYFTARLNEAMTVRATEFLGGDLALRGTSPAHQTQIDTGLAIGLKHARTIEFSSVIAGEQAIQLSSIKAVDGAYPLRGQLKSATEPQGIETVGGLPAPGEAWVEARLLPALDLKVGDRIEVGRKTLQITRILTYEPDRAGDFYSLTPRILMNLTDLAATDVIQPGSRVRYRDLWSGEPESIARYRTRLLSTLDPSQRIEDAHSGNRQLGSALDRARRYLGLASLAAVLLAGVAVAMSANRFAVRRFDASALLRCLGLSRREALLLYTMQLAMLGLAASLLGAFLGWLAQFLLFYLMADLLPAVLPSGGIFPALAGMGTGLIALAGFALPPLAALGRVPPLRVLRSDLLPVPPRSWIVYGMALLALGLIMWRLSLDLKLTLALLGGGLVATLLLGTLLLLGLNGLRRLLASAPLAWRLGLGQLLRHPLAAAGQALAFGLILFAMALIVLLRSELLDRWQDQLPPDSPNYFALNILPAERDTFTARVAALSPNAKPLYPIVQGRLVTINGEPARDVVERESRGDRATRRDLSLTWTDTLPTGNVITAGTWWSTKTPDDLPGVSVEAQLAESLKVGVGDHLSFNIAGRILETRVTSLRTVDWNTFQPNFFMIFEPGSFTHVPVTYLTSFYIPPGNDRAMVALARSFPATTLLPIDSILGQLRSILDQVTIAVEFVLLFVLAAGLTVLFAGLQSTLDERVRQGALLRALGSERLLLIRTRRVEFALLGATSGVLAALGCELVTALLYRLVFDLSWQPHLGLLVLPLAGALLVTGAGLLGTRRALTVSPLRILREG</sequence>
<feature type="transmembrane region" description="Helical" evidence="6">
    <location>
        <begin position="261"/>
        <end position="285"/>
    </location>
</feature>
<protein>
    <submittedName>
        <fullName evidence="8">Putative ABC transport system permease protein</fullName>
    </submittedName>
</protein>
<dbReference type="OrthoDB" id="5292592at2"/>
<evidence type="ECO:0000313" key="8">
    <source>
        <dbReference type="EMBL" id="TWI53455.1"/>
    </source>
</evidence>
<dbReference type="Pfam" id="PF02687">
    <property type="entry name" value="FtsX"/>
    <property type="match status" value="1"/>
</dbReference>
<evidence type="ECO:0000256" key="2">
    <source>
        <dbReference type="ARBA" id="ARBA00022475"/>
    </source>
</evidence>
<feature type="transmembrane region" description="Helical" evidence="6">
    <location>
        <begin position="306"/>
        <end position="331"/>
    </location>
</feature>
<dbReference type="GO" id="GO:0005886">
    <property type="term" value="C:plasma membrane"/>
    <property type="evidence" value="ECO:0007669"/>
    <property type="project" value="UniProtKB-SubCell"/>
</dbReference>
<feature type="domain" description="ABC3 transporter permease C-terminal" evidence="7">
    <location>
        <begin position="264"/>
        <end position="371"/>
    </location>
</feature>
<proteinExistence type="predicted"/>
<accession>A0A562Q9L0</accession>
<keyword evidence="3 6" id="KW-0812">Transmembrane</keyword>
<feature type="transmembrane region" description="Helical" evidence="6">
    <location>
        <begin position="421"/>
        <end position="444"/>
    </location>
</feature>
<dbReference type="AlphaFoldDB" id="A0A562Q9L0"/>
<evidence type="ECO:0000259" key="7">
    <source>
        <dbReference type="Pfam" id="PF02687"/>
    </source>
</evidence>
<feature type="transmembrane region" description="Helical" evidence="6">
    <location>
        <begin position="710"/>
        <end position="731"/>
    </location>
</feature>
<feature type="transmembrane region" description="Helical" evidence="6">
    <location>
        <begin position="351"/>
        <end position="377"/>
    </location>
</feature>
<dbReference type="PANTHER" id="PTHR30287:SF1">
    <property type="entry name" value="INNER MEMBRANE PROTEIN"/>
    <property type="match status" value="1"/>
</dbReference>
<name>A0A562Q9L0_9PSED</name>